<reference evidence="2" key="2">
    <citation type="submission" date="2017-10" db="EMBL/GenBank/DDBJ databases">
        <title>Ladona fulva Genome sequencing and assembly.</title>
        <authorList>
            <person name="Murali S."/>
            <person name="Richards S."/>
            <person name="Bandaranaike D."/>
            <person name="Bellair M."/>
            <person name="Blankenburg K."/>
            <person name="Chao H."/>
            <person name="Dinh H."/>
            <person name="Doddapaneni H."/>
            <person name="Dugan-Rocha S."/>
            <person name="Elkadiri S."/>
            <person name="Gnanaolivu R."/>
            <person name="Hernandez B."/>
            <person name="Skinner E."/>
            <person name="Javaid M."/>
            <person name="Lee S."/>
            <person name="Li M."/>
            <person name="Ming W."/>
            <person name="Munidasa M."/>
            <person name="Muniz J."/>
            <person name="Nguyen L."/>
            <person name="Hughes D."/>
            <person name="Osuji N."/>
            <person name="Pu L.-L."/>
            <person name="Puazo M."/>
            <person name="Qu C."/>
            <person name="Quiroz J."/>
            <person name="Raj R."/>
            <person name="Weissenberger G."/>
            <person name="Xin Y."/>
            <person name="Zou X."/>
            <person name="Han Y."/>
            <person name="Worley K."/>
            <person name="Muzny D."/>
            <person name="Gibbs R."/>
        </authorList>
    </citation>
    <scope>NUCLEOTIDE SEQUENCE</scope>
    <source>
        <strain evidence="2">Sampled in the wild</strain>
    </source>
</reference>
<proteinExistence type="predicted"/>
<accession>A0A8K0P6R0</accession>
<gene>
    <name evidence="2" type="ORF">J437_LFUL013810</name>
</gene>
<protein>
    <submittedName>
        <fullName evidence="2">Uncharacterized protein</fullName>
    </submittedName>
</protein>
<evidence type="ECO:0000313" key="2">
    <source>
        <dbReference type="EMBL" id="KAG8234213.1"/>
    </source>
</evidence>
<evidence type="ECO:0000313" key="3">
    <source>
        <dbReference type="Proteomes" id="UP000792457"/>
    </source>
</evidence>
<feature type="compositionally biased region" description="Low complexity" evidence="1">
    <location>
        <begin position="40"/>
        <end position="50"/>
    </location>
</feature>
<organism evidence="2 3">
    <name type="scientific">Ladona fulva</name>
    <name type="common">Scarce chaser dragonfly</name>
    <name type="synonym">Libellula fulva</name>
    <dbReference type="NCBI Taxonomy" id="123851"/>
    <lineage>
        <taxon>Eukaryota</taxon>
        <taxon>Metazoa</taxon>
        <taxon>Ecdysozoa</taxon>
        <taxon>Arthropoda</taxon>
        <taxon>Hexapoda</taxon>
        <taxon>Insecta</taxon>
        <taxon>Pterygota</taxon>
        <taxon>Palaeoptera</taxon>
        <taxon>Odonata</taxon>
        <taxon>Epiprocta</taxon>
        <taxon>Anisoptera</taxon>
        <taxon>Libelluloidea</taxon>
        <taxon>Libellulidae</taxon>
        <taxon>Ladona</taxon>
    </lineage>
</organism>
<feature type="region of interest" description="Disordered" evidence="1">
    <location>
        <begin position="40"/>
        <end position="62"/>
    </location>
</feature>
<dbReference type="AlphaFoldDB" id="A0A8K0P6R0"/>
<dbReference type="EMBL" id="KZ308789">
    <property type="protein sequence ID" value="KAG8234213.1"/>
    <property type="molecule type" value="Genomic_DNA"/>
</dbReference>
<comment type="caution">
    <text evidence="2">The sequence shown here is derived from an EMBL/GenBank/DDBJ whole genome shotgun (WGS) entry which is preliminary data.</text>
</comment>
<name>A0A8K0P6R0_LADFU</name>
<reference evidence="2" key="1">
    <citation type="submission" date="2013-04" db="EMBL/GenBank/DDBJ databases">
        <authorList>
            <person name="Qu J."/>
            <person name="Murali S.C."/>
            <person name="Bandaranaike D."/>
            <person name="Bellair M."/>
            <person name="Blankenburg K."/>
            <person name="Chao H."/>
            <person name="Dinh H."/>
            <person name="Doddapaneni H."/>
            <person name="Downs B."/>
            <person name="Dugan-Rocha S."/>
            <person name="Elkadiri S."/>
            <person name="Gnanaolivu R.D."/>
            <person name="Hernandez B."/>
            <person name="Javaid M."/>
            <person name="Jayaseelan J.C."/>
            <person name="Lee S."/>
            <person name="Li M."/>
            <person name="Ming W."/>
            <person name="Munidasa M."/>
            <person name="Muniz J."/>
            <person name="Nguyen L."/>
            <person name="Ongeri F."/>
            <person name="Osuji N."/>
            <person name="Pu L.-L."/>
            <person name="Puazo M."/>
            <person name="Qu C."/>
            <person name="Quiroz J."/>
            <person name="Raj R."/>
            <person name="Weissenberger G."/>
            <person name="Xin Y."/>
            <person name="Zou X."/>
            <person name="Han Y."/>
            <person name="Richards S."/>
            <person name="Worley K."/>
            <person name="Muzny D."/>
            <person name="Gibbs R."/>
        </authorList>
    </citation>
    <scope>NUCLEOTIDE SEQUENCE</scope>
    <source>
        <strain evidence="2">Sampled in the wild</strain>
    </source>
</reference>
<feature type="compositionally biased region" description="Basic and acidic residues" evidence="1">
    <location>
        <begin position="53"/>
        <end position="62"/>
    </location>
</feature>
<sequence length="111" mass="12010">MPYHRNGSCKHLNNEFLASQSDVGDQDLGCNSFCYHIVPGSSSSNSVGSPETVSKEQDGDPRCGNKKFIMMSMSEHVCSGKGMKNGSKTNANLVCTLVWWKGEQGSCLTKS</sequence>
<keyword evidence="3" id="KW-1185">Reference proteome</keyword>
<dbReference type="Proteomes" id="UP000792457">
    <property type="component" value="Unassembled WGS sequence"/>
</dbReference>
<evidence type="ECO:0000256" key="1">
    <source>
        <dbReference type="SAM" id="MobiDB-lite"/>
    </source>
</evidence>